<keyword evidence="4 8" id="KW-0812">Transmembrane</keyword>
<protein>
    <submittedName>
        <fullName evidence="11">Transmembrane domain-containing protein</fullName>
    </submittedName>
</protein>
<comment type="similarity">
    <text evidence="2">Belongs to the CSC1 (TC 1.A.17) family.</text>
</comment>
<feature type="transmembrane region" description="Helical" evidence="8">
    <location>
        <begin position="85"/>
        <end position="104"/>
    </location>
</feature>
<accession>A0A146KAC2</accession>
<feature type="transmembrane region" description="Helical" evidence="8">
    <location>
        <begin position="515"/>
        <end position="539"/>
    </location>
</feature>
<dbReference type="GO" id="GO:0005886">
    <property type="term" value="C:plasma membrane"/>
    <property type="evidence" value="ECO:0007669"/>
    <property type="project" value="TreeGrafter"/>
</dbReference>
<name>A0A146KAC2_9EUKA</name>
<evidence type="ECO:0000256" key="1">
    <source>
        <dbReference type="ARBA" id="ARBA00004141"/>
    </source>
</evidence>
<feature type="domain" description="CSC1/OSCA1-like 7TM region" evidence="9">
    <location>
        <begin position="466"/>
        <end position="700"/>
    </location>
</feature>
<feature type="transmembrane region" description="Helical" evidence="8">
    <location>
        <begin position="683"/>
        <end position="704"/>
    </location>
</feature>
<dbReference type="PANTHER" id="PTHR13018:SF5">
    <property type="entry name" value="RE44586P"/>
    <property type="match status" value="1"/>
</dbReference>
<evidence type="ECO:0000313" key="11">
    <source>
        <dbReference type="EMBL" id="JAP92685.1"/>
    </source>
</evidence>
<feature type="transmembrane region" description="Helical" evidence="8">
    <location>
        <begin position="124"/>
        <end position="144"/>
    </location>
</feature>
<evidence type="ECO:0000256" key="8">
    <source>
        <dbReference type="SAM" id="Phobius"/>
    </source>
</evidence>
<keyword evidence="3" id="KW-0813">Transport</keyword>
<comment type="subcellular location">
    <subcellularLocation>
        <location evidence="1">Membrane</location>
        <topology evidence="1">Multi-pass membrane protein</topology>
    </subcellularLocation>
</comment>
<keyword evidence="7" id="KW-0175">Coiled coil</keyword>
<feature type="transmembrane region" description="Helical" evidence="8">
    <location>
        <begin position="12"/>
        <end position="30"/>
    </location>
</feature>
<feature type="transmembrane region" description="Helical" evidence="8">
    <location>
        <begin position="480"/>
        <end position="503"/>
    </location>
</feature>
<organism evidence="11">
    <name type="scientific">Trepomonas sp. PC1</name>
    <dbReference type="NCBI Taxonomy" id="1076344"/>
    <lineage>
        <taxon>Eukaryota</taxon>
        <taxon>Metamonada</taxon>
        <taxon>Diplomonadida</taxon>
        <taxon>Hexamitidae</taxon>
        <taxon>Hexamitinae</taxon>
        <taxon>Trepomonas</taxon>
    </lineage>
</organism>
<dbReference type="PANTHER" id="PTHR13018">
    <property type="entry name" value="PROBABLE MEMBRANE PROTEIN DUF221-RELATED"/>
    <property type="match status" value="1"/>
</dbReference>
<feature type="coiled-coil region" evidence="7">
    <location>
        <begin position="216"/>
        <end position="301"/>
    </location>
</feature>
<dbReference type="EMBL" id="GDID01003921">
    <property type="protein sequence ID" value="JAP92685.1"/>
    <property type="molecule type" value="Transcribed_RNA"/>
</dbReference>
<dbReference type="Pfam" id="PF13967">
    <property type="entry name" value="RSN1_TM"/>
    <property type="match status" value="1"/>
</dbReference>
<evidence type="ECO:0000256" key="2">
    <source>
        <dbReference type="ARBA" id="ARBA00007779"/>
    </source>
</evidence>
<dbReference type="InterPro" id="IPR032880">
    <property type="entry name" value="CSC1/OSCA1-like_N"/>
</dbReference>
<feature type="non-terminal residue" evidence="11">
    <location>
        <position position="1"/>
    </location>
</feature>
<feature type="non-terminal residue" evidence="11">
    <location>
        <position position="819"/>
    </location>
</feature>
<feature type="transmembrane region" description="Helical" evidence="8">
    <location>
        <begin position="397"/>
        <end position="416"/>
    </location>
</feature>
<dbReference type="InterPro" id="IPR045122">
    <property type="entry name" value="Csc1-like"/>
</dbReference>
<feature type="domain" description="CSC1/OSCA1-like N-terminal transmembrane" evidence="10">
    <location>
        <begin position="9"/>
        <end position="137"/>
    </location>
</feature>
<evidence type="ECO:0000259" key="10">
    <source>
        <dbReference type="Pfam" id="PF13967"/>
    </source>
</evidence>
<proteinExistence type="inferred from homology"/>
<feature type="transmembrane region" description="Helical" evidence="8">
    <location>
        <begin position="716"/>
        <end position="734"/>
    </location>
</feature>
<gene>
    <name evidence="11" type="ORF">TPC1_15290</name>
</gene>
<evidence type="ECO:0000256" key="6">
    <source>
        <dbReference type="ARBA" id="ARBA00023136"/>
    </source>
</evidence>
<dbReference type="AlphaFoldDB" id="A0A146KAC2"/>
<dbReference type="InterPro" id="IPR003864">
    <property type="entry name" value="CSC1/OSCA1-like_7TM"/>
</dbReference>
<reference evidence="11" key="1">
    <citation type="submission" date="2015-07" db="EMBL/GenBank/DDBJ databases">
        <title>Adaptation to a free-living lifestyle via gene acquisitions in the diplomonad Trepomonas sp. PC1.</title>
        <authorList>
            <person name="Xu F."/>
            <person name="Jerlstrom-Hultqvist J."/>
            <person name="Kolisko M."/>
            <person name="Simpson A.G.B."/>
            <person name="Roger A.J."/>
            <person name="Svard S.G."/>
            <person name="Andersson J.O."/>
        </authorList>
    </citation>
    <scope>NUCLEOTIDE SEQUENCE</scope>
    <source>
        <strain evidence="11">PC1</strain>
    </source>
</reference>
<evidence type="ECO:0000256" key="3">
    <source>
        <dbReference type="ARBA" id="ARBA00022448"/>
    </source>
</evidence>
<evidence type="ECO:0000259" key="9">
    <source>
        <dbReference type="Pfam" id="PF02714"/>
    </source>
</evidence>
<evidence type="ECO:0000256" key="7">
    <source>
        <dbReference type="SAM" id="Coils"/>
    </source>
</evidence>
<feature type="transmembrane region" description="Helical" evidence="8">
    <location>
        <begin position="620"/>
        <end position="639"/>
    </location>
</feature>
<keyword evidence="6 8" id="KW-0472">Membrane</keyword>
<evidence type="ECO:0000256" key="5">
    <source>
        <dbReference type="ARBA" id="ARBA00022989"/>
    </source>
</evidence>
<feature type="transmembrane region" description="Helical" evidence="8">
    <location>
        <begin position="645"/>
        <end position="663"/>
    </location>
</feature>
<dbReference type="GO" id="GO:0005227">
    <property type="term" value="F:calcium-activated cation channel activity"/>
    <property type="evidence" value="ECO:0007669"/>
    <property type="project" value="InterPro"/>
</dbReference>
<evidence type="ECO:0000256" key="4">
    <source>
        <dbReference type="ARBA" id="ARBA00022692"/>
    </source>
</evidence>
<feature type="transmembrane region" description="Helical" evidence="8">
    <location>
        <begin position="58"/>
        <end position="78"/>
    </location>
</feature>
<sequence>GPVGYDQTFSQTIIVNLIIVILVLLLFGMLRSCLPQLYQPQTIHSKAFWMKEIFNTPVATYVTKGNFALFFVVFQNLLMKQLIELVTYVTVCLVPTYFLGTQQYSYEVKIWRKTQINNVEDGSVLHLIPVLITIFMTRSLVSFYDEFQQLYIYYKQLIFKRSAPQNFTVMVEYLPKSIRTVNSLTNLVNECYPDQIAKILPIPYNISLLNQHNFFLKFKLRRYQKLQRRYQKILNEFEELYQKCKRHQQEKDLVKFRTLNERKVQFEQKLNEKQQGIQLLKKRIQRIIDQEQIQIDHLQNIKHLDPPFPEIVTFDQVPGNKLQIPEQKQNYISKVTNQQADKAIGNCCFLVFKNQKLAEAATNQPIFADATYPRIQKAPNPHEIIWRNLGVSHRREVCFNVIFWTIMVVLFVGYFIPQALLLNYVSGESSGWIKELNSAICDASFNCDEASLVSQAFDLNRSQKLICNSCYSLTSLMITFIPSLISAIFMSILPQIINLLLFIPKNKTYTQERQTYYVIMFVFLIFIQGILSVVLGAAYDQNGMLNFNDLTKISIWQALQRVGQNISNQSFVFLNYVITKYFLFSVFSLLRFGDIFMFVIQKIFCSDAKTLTKIIKYGQFNYVLNLAYVSHMMMVGLMYTIVSPFTILIVFIALFIMQFVTRYNILYVHRVASNVDMSNQSDIFIIVIKTIFYGFLLMILGVMAFCLAECKEFSPWLVPISLINILYVIGKKILIDQKYQKSIKQMKLHDERDENITLNSLQLPKISYLVRTNLLYNEFRAIEANPESIGEYQLNERDQNNIACYYTHPGINLATIYPT</sequence>
<keyword evidence="5 8" id="KW-1133">Transmembrane helix</keyword>
<dbReference type="Pfam" id="PF02714">
    <property type="entry name" value="RSN1_7TM"/>
    <property type="match status" value="1"/>
</dbReference>
<feature type="transmembrane region" description="Helical" evidence="8">
    <location>
        <begin position="581"/>
        <end position="600"/>
    </location>
</feature>